<dbReference type="GO" id="GO:0003677">
    <property type="term" value="F:DNA binding"/>
    <property type="evidence" value="ECO:0007669"/>
    <property type="project" value="InterPro"/>
</dbReference>
<dbReference type="EC" id="2.1.1.-" evidence="3"/>
<dbReference type="GO" id="GO:0008170">
    <property type="term" value="F:N-methyltransferase activity"/>
    <property type="evidence" value="ECO:0007669"/>
    <property type="project" value="InterPro"/>
</dbReference>
<feature type="region of interest" description="Disordered" evidence="4">
    <location>
        <begin position="159"/>
        <end position="179"/>
    </location>
</feature>
<dbReference type="InterPro" id="IPR002941">
    <property type="entry name" value="DNA_methylase_N4/N6"/>
</dbReference>
<evidence type="ECO:0000256" key="1">
    <source>
        <dbReference type="ARBA" id="ARBA00022603"/>
    </source>
</evidence>
<dbReference type="GO" id="GO:0005737">
    <property type="term" value="C:cytoplasm"/>
    <property type="evidence" value="ECO:0007669"/>
    <property type="project" value="TreeGrafter"/>
</dbReference>
<dbReference type="RefSeq" id="WP_169339412.1">
    <property type="nucleotide sequence ID" value="NZ_JABBZM010000003.1"/>
</dbReference>
<keyword evidence="1 6" id="KW-0489">Methyltransferase</keyword>
<feature type="compositionally biased region" description="Basic and acidic residues" evidence="4">
    <location>
        <begin position="297"/>
        <end position="308"/>
    </location>
</feature>
<sequence>MPTFELHCGDSIEVMGTMAEGSVDAVVTDSPYGLGFMGKGWDKTGIANSVDMWSQVLRVLKPGGHLLAFSGSRTYHRMACAIEDAGFELRDQIMWLYGSGFPKSRNLGGEWKGWGTALKPAHEPICVARKPLQGTVAENVLQFGTGAINIDGCRVMPTGESRERLGEPSQDRRYSDAGGTDFAALPGVRGGDPLGRWPANIIHDGSDEVIAAFPNAPGQMAKVRGTEPTANGFSGPVMYGGFIGRRESAEPRIDTSESAARFFYCAKATRADRNEGCDELPDRAGGMTSNTSGQHITRRDGWQPEPVKNDHPTVKPTELMAYLCRLVTPPGGVVLDPFMGSGSTGKACMREGFAFIGIDLSPEYVEIARARITHAAEKPRQISLFEVMA</sequence>
<dbReference type="GO" id="GO:0032259">
    <property type="term" value="P:methylation"/>
    <property type="evidence" value="ECO:0007669"/>
    <property type="project" value="UniProtKB-KW"/>
</dbReference>
<feature type="domain" description="DNA methylase N-4/N-6" evidence="5">
    <location>
        <begin position="23"/>
        <end position="368"/>
    </location>
</feature>
<dbReference type="SUPFAM" id="SSF53335">
    <property type="entry name" value="S-adenosyl-L-methionine-dependent methyltransferases"/>
    <property type="match status" value="1"/>
</dbReference>
<dbReference type="InterPro" id="IPR029063">
    <property type="entry name" value="SAM-dependent_MTases_sf"/>
</dbReference>
<dbReference type="Gene3D" id="3.40.50.150">
    <property type="entry name" value="Vaccinia Virus protein VP39"/>
    <property type="match status" value="2"/>
</dbReference>
<reference evidence="6 7" key="1">
    <citation type="submission" date="2020-04" db="EMBL/GenBank/DDBJ databases">
        <title>Ralstonia insidiosa genome sequencing and assembly.</title>
        <authorList>
            <person name="Martins R.C.R."/>
            <person name="Perdigao-Neto L.V."/>
            <person name="Levin A.S.S."/>
            <person name="Costa S.F."/>
        </authorList>
    </citation>
    <scope>NUCLEOTIDE SEQUENCE [LARGE SCALE GENOMIC DNA]</scope>
    <source>
        <strain evidence="6 7">5047</strain>
    </source>
</reference>
<dbReference type="Proteomes" id="UP000575469">
    <property type="component" value="Unassembled WGS sequence"/>
</dbReference>
<dbReference type="PRINTS" id="PR00508">
    <property type="entry name" value="S21N4MTFRASE"/>
</dbReference>
<evidence type="ECO:0000256" key="3">
    <source>
        <dbReference type="RuleBase" id="RU362026"/>
    </source>
</evidence>
<organism evidence="6 7">
    <name type="scientific">Ralstonia insidiosa</name>
    <dbReference type="NCBI Taxonomy" id="190721"/>
    <lineage>
        <taxon>Bacteria</taxon>
        <taxon>Pseudomonadati</taxon>
        <taxon>Pseudomonadota</taxon>
        <taxon>Betaproteobacteria</taxon>
        <taxon>Burkholderiales</taxon>
        <taxon>Burkholderiaceae</taxon>
        <taxon>Ralstonia</taxon>
    </lineage>
</organism>
<evidence type="ECO:0000259" key="5">
    <source>
        <dbReference type="Pfam" id="PF01555"/>
    </source>
</evidence>
<proteinExistence type="inferred from homology"/>
<dbReference type="InterPro" id="IPR001091">
    <property type="entry name" value="RM_Methyltransferase"/>
</dbReference>
<comment type="caution">
    <text evidence="6">The sequence shown here is derived from an EMBL/GenBank/DDBJ whole genome shotgun (WGS) entry which is preliminary data.</text>
</comment>
<feature type="region of interest" description="Disordered" evidence="4">
    <location>
        <begin position="277"/>
        <end position="308"/>
    </location>
</feature>
<evidence type="ECO:0000256" key="4">
    <source>
        <dbReference type="SAM" id="MobiDB-lite"/>
    </source>
</evidence>
<name>A0A848NVW3_9RALS</name>
<gene>
    <name evidence="6" type="ORF">HGR00_04825</name>
</gene>
<protein>
    <recommendedName>
        <fullName evidence="3">Methyltransferase</fullName>
        <ecNumber evidence="3">2.1.1.-</ecNumber>
    </recommendedName>
</protein>
<evidence type="ECO:0000313" key="7">
    <source>
        <dbReference type="Proteomes" id="UP000575469"/>
    </source>
</evidence>
<dbReference type="PANTHER" id="PTHR13370">
    <property type="entry name" value="RNA METHYLASE-RELATED"/>
    <property type="match status" value="1"/>
</dbReference>
<dbReference type="GO" id="GO:0009007">
    <property type="term" value="F:site-specific DNA-methyltransferase (adenine-specific) activity"/>
    <property type="evidence" value="ECO:0007669"/>
    <property type="project" value="TreeGrafter"/>
</dbReference>
<dbReference type="Pfam" id="PF01555">
    <property type="entry name" value="N6_N4_Mtase"/>
    <property type="match status" value="1"/>
</dbReference>
<keyword evidence="2 6" id="KW-0808">Transferase</keyword>
<comment type="similarity">
    <text evidence="3">Belongs to the N(4)/N(6)-methyltransferase family.</text>
</comment>
<evidence type="ECO:0000256" key="2">
    <source>
        <dbReference type="ARBA" id="ARBA00022679"/>
    </source>
</evidence>
<evidence type="ECO:0000313" key="6">
    <source>
        <dbReference type="EMBL" id="NMV37225.1"/>
    </source>
</evidence>
<dbReference type="AlphaFoldDB" id="A0A848NVW3"/>
<feature type="compositionally biased region" description="Basic and acidic residues" evidence="4">
    <location>
        <begin position="160"/>
        <end position="175"/>
    </location>
</feature>
<accession>A0A848NVW3</accession>
<dbReference type="PANTHER" id="PTHR13370:SF3">
    <property type="entry name" value="TRNA (GUANINE(10)-N2)-METHYLTRANSFERASE HOMOLOG"/>
    <property type="match status" value="1"/>
</dbReference>
<dbReference type="EMBL" id="JABBZM010000003">
    <property type="protein sequence ID" value="NMV37225.1"/>
    <property type="molecule type" value="Genomic_DNA"/>
</dbReference>